<dbReference type="EMBL" id="RFFJ01000088">
    <property type="protein sequence ID" value="RMI38586.1"/>
    <property type="molecule type" value="Genomic_DNA"/>
</dbReference>
<accession>A0A3M2LN70</accession>
<feature type="compositionally biased region" description="Basic and acidic residues" evidence="1">
    <location>
        <begin position="250"/>
        <end position="272"/>
    </location>
</feature>
<sequence length="272" mass="30393">MTARLLHTAQGSVGMERLRRRLWRRGWIAWPDAPQDRTTEVHWLQLDVGYCDLRQPPPQQRVRAPALDSVNHEEALALARQEAFAGELLDHGAWVEWTRPLSLQPPGATPDMGRLRLAPDGALIETGVHQPYTERWLSLPQPTDRPCERLALSGADGRPGLLLRLGDRFGYLRDRTPGVLDPAAPLTEQLHHARGDMGGVRALVDFELSLGQVVNTPELGEVWRITRSTLPWRVGHDLAPAPGPAPRRLTVADHAPDGSPTRRDWHTARNQP</sequence>
<reference evidence="2 3" key="1">
    <citation type="submission" date="2018-10" db="EMBL/GenBank/DDBJ databases">
        <title>Isolation, diversity and antifungal activity of actinobacteria from wheat.</title>
        <authorList>
            <person name="Han C."/>
        </authorList>
    </citation>
    <scope>NUCLEOTIDE SEQUENCE [LARGE SCALE GENOMIC DNA]</scope>
    <source>
        <strain evidence="2 3">NEAU-YY642</strain>
    </source>
</reference>
<evidence type="ECO:0000256" key="1">
    <source>
        <dbReference type="SAM" id="MobiDB-lite"/>
    </source>
</evidence>
<gene>
    <name evidence="2" type="ORF">EBN88_16540</name>
</gene>
<evidence type="ECO:0000313" key="2">
    <source>
        <dbReference type="EMBL" id="RMI38586.1"/>
    </source>
</evidence>
<comment type="caution">
    <text evidence="2">The sequence shown here is derived from an EMBL/GenBank/DDBJ whole genome shotgun (WGS) entry which is preliminary data.</text>
</comment>
<feature type="region of interest" description="Disordered" evidence="1">
    <location>
        <begin position="239"/>
        <end position="272"/>
    </location>
</feature>
<name>A0A3M2LN70_9ACTN</name>
<dbReference type="RefSeq" id="WP_122184655.1">
    <property type="nucleotide sequence ID" value="NZ_RFFJ01000088.1"/>
</dbReference>
<dbReference type="Proteomes" id="UP000278673">
    <property type="component" value="Unassembled WGS sequence"/>
</dbReference>
<proteinExistence type="predicted"/>
<protein>
    <submittedName>
        <fullName evidence="2">Uncharacterized protein</fullName>
    </submittedName>
</protein>
<keyword evidence="3" id="KW-1185">Reference proteome</keyword>
<dbReference type="AlphaFoldDB" id="A0A3M2LN70"/>
<evidence type="ECO:0000313" key="3">
    <source>
        <dbReference type="Proteomes" id="UP000278673"/>
    </source>
</evidence>
<organism evidence="2 3">
    <name type="scientific">Streptomyces triticirhizae</name>
    <dbReference type="NCBI Taxonomy" id="2483353"/>
    <lineage>
        <taxon>Bacteria</taxon>
        <taxon>Bacillati</taxon>
        <taxon>Actinomycetota</taxon>
        <taxon>Actinomycetes</taxon>
        <taxon>Kitasatosporales</taxon>
        <taxon>Streptomycetaceae</taxon>
        <taxon>Streptomyces</taxon>
    </lineage>
</organism>